<evidence type="ECO:0000256" key="1">
    <source>
        <dbReference type="ARBA" id="ARBA00000815"/>
    </source>
</evidence>
<comment type="subcellular location">
    <subcellularLocation>
        <location evidence="7">Cytoplasm</location>
    </subcellularLocation>
</comment>
<accession>A0ABP7GQS9</accession>
<dbReference type="EMBL" id="BAABBI010000001">
    <property type="protein sequence ID" value="GAA3773447.1"/>
    <property type="molecule type" value="Genomic_DNA"/>
</dbReference>
<dbReference type="PANTHER" id="PTHR30457:SF12">
    <property type="entry name" value="5'_3'-NUCLEOTIDASE SURE"/>
    <property type="match status" value="1"/>
</dbReference>
<proteinExistence type="inferred from homology"/>
<keyword evidence="4 7" id="KW-0479">Metal-binding</keyword>
<dbReference type="RefSeq" id="WP_344726120.1">
    <property type="nucleotide sequence ID" value="NZ_BAABBI010000001.1"/>
</dbReference>
<evidence type="ECO:0000256" key="4">
    <source>
        <dbReference type="ARBA" id="ARBA00022723"/>
    </source>
</evidence>
<dbReference type="InterPro" id="IPR030048">
    <property type="entry name" value="SurE"/>
</dbReference>
<protein>
    <recommendedName>
        <fullName evidence="7">5'-nucleotidase SurE</fullName>
        <ecNumber evidence="7">3.1.3.5</ecNumber>
    </recommendedName>
    <alternativeName>
        <fullName evidence="7">Nucleoside 5'-monophosphate phosphohydrolase</fullName>
    </alternativeName>
</protein>
<dbReference type="InterPro" id="IPR002828">
    <property type="entry name" value="SurE-like_Pase/nucleotidase"/>
</dbReference>
<evidence type="ECO:0000256" key="2">
    <source>
        <dbReference type="ARBA" id="ARBA00011062"/>
    </source>
</evidence>
<dbReference type="Pfam" id="PF01975">
    <property type="entry name" value="SurE"/>
    <property type="match status" value="1"/>
</dbReference>
<keyword evidence="10" id="KW-1185">Reference proteome</keyword>
<feature type="binding site" evidence="7">
    <location>
        <position position="13"/>
    </location>
    <ligand>
        <name>a divalent metal cation</name>
        <dbReference type="ChEBI" id="CHEBI:60240"/>
    </ligand>
</feature>
<dbReference type="PANTHER" id="PTHR30457">
    <property type="entry name" value="5'-NUCLEOTIDASE SURE"/>
    <property type="match status" value="1"/>
</dbReference>
<evidence type="ECO:0000259" key="8">
    <source>
        <dbReference type="Pfam" id="PF01975"/>
    </source>
</evidence>
<dbReference type="NCBIfam" id="NF001492">
    <property type="entry name" value="PRK00346.2-2"/>
    <property type="match status" value="1"/>
</dbReference>
<comment type="similarity">
    <text evidence="2 7">Belongs to the SurE nucleotidase family.</text>
</comment>
<evidence type="ECO:0000256" key="3">
    <source>
        <dbReference type="ARBA" id="ARBA00022490"/>
    </source>
</evidence>
<dbReference type="HAMAP" id="MF_00060">
    <property type="entry name" value="SurE"/>
    <property type="match status" value="1"/>
</dbReference>
<evidence type="ECO:0000313" key="9">
    <source>
        <dbReference type="EMBL" id="GAA3773447.1"/>
    </source>
</evidence>
<keyword evidence="6 7" id="KW-0378">Hydrolase</keyword>
<comment type="function">
    <text evidence="7">Nucleotidase that shows phosphatase activity on nucleoside 5'-monophosphates.</text>
</comment>
<evidence type="ECO:0000256" key="5">
    <source>
        <dbReference type="ARBA" id="ARBA00022741"/>
    </source>
</evidence>
<dbReference type="EC" id="3.1.3.5" evidence="7"/>
<feature type="binding site" evidence="7">
    <location>
        <position position="43"/>
    </location>
    <ligand>
        <name>a divalent metal cation</name>
        <dbReference type="ChEBI" id="CHEBI:60240"/>
    </ligand>
</feature>
<dbReference type="NCBIfam" id="NF001490">
    <property type="entry name" value="PRK00346.1-4"/>
    <property type="match status" value="1"/>
</dbReference>
<dbReference type="Proteomes" id="UP001501456">
    <property type="component" value="Unassembled WGS sequence"/>
</dbReference>
<dbReference type="NCBIfam" id="TIGR00087">
    <property type="entry name" value="surE"/>
    <property type="match status" value="1"/>
</dbReference>
<feature type="domain" description="Survival protein SurE-like phosphatase/nucleotidase" evidence="8">
    <location>
        <begin position="7"/>
        <end position="194"/>
    </location>
</feature>
<reference evidence="10" key="1">
    <citation type="journal article" date="2019" name="Int. J. Syst. Evol. Microbiol.">
        <title>The Global Catalogue of Microorganisms (GCM) 10K type strain sequencing project: providing services to taxonomists for standard genome sequencing and annotation.</title>
        <authorList>
            <consortium name="The Broad Institute Genomics Platform"/>
            <consortium name="The Broad Institute Genome Sequencing Center for Infectious Disease"/>
            <person name="Wu L."/>
            <person name="Ma J."/>
        </authorList>
    </citation>
    <scope>NUCLEOTIDE SEQUENCE [LARGE SCALE GENOMIC DNA]</scope>
    <source>
        <strain evidence="10">JCM 17525</strain>
    </source>
</reference>
<comment type="cofactor">
    <cofactor evidence="7">
        <name>a divalent metal cation</name>
        <dbReference type="ChEBI" id="CHEBI:60240"/>
    </cofactor>
    <text evidence="7">Binds 1 divalent metal cation per subunit.</text>
</comment>
<name>A0ABP7GQS9_9FLAO</name>
<comment type="catalytic activity">
    <reaction evidence="1 7">
        <text>a ribonucleoside 5'-phosphate + H2O = a ribonucleoside + phosphate</text>
        <dbReference type="Rhea" id="RHEA:12484"/>
        <dbReference type="ChEBI" id="CHEBI:15377"/>
        <dbReference type="ChEBI" id="CHEBI:18254"/>
        <dbReference type="ChEBI" id="CHEBI:43474"/>
        <dbReference type="ChEBI" id="CHEBI:58043"/>
        <dbReference type="EC" id="3.1.3.5"/>
    </reaction>
</comment>
<dbReference type="Gene3D" id="3.40.1210.10">
    <property type="entry name" value="Survival protein SurE-like phosphatase/nucleotidase"/>
    <property type="match status" value="1"/>
</dbReference>
<organism evidence="9 10">
    <name type="scientific">Corallibacter vietnamensis</name>
    <dbReference type="NCBI Taxonomy" id="904130"/>
    <lineage>
        <taxon>Bacteria</taxon>
        <taxon>Pseudomonadati</taxon>
        <taxon>Bacteroidota</taxon>
        <taxon>Flavobacteriia</taxon>
        <taxon>Flavobacteriales</taxon>
        <taxon>Flavobacteriaceae</taxon>
        <taxon>Corallibacter</taxon>
    </lineage>
</organism>
<dbReference type="InterPro" id="IPR036523">
    <property type="entry name" value="SurE-like_sf"/>
</dbReference>
<gene>
    <name evidence="7 9" type="primary">surE</name>
    <name evidence="9" type="ORF">GCM10022271_01870</name>
</gene>
<evidence type="ECO:0000256" key="7">
    <source>
        <dbReference type="HAMAP-Rule" id="MF_00060"/>
    </source>
</evidence>
<dbReference type="SUPFAM" id="SSF64167">
    <property type="entry name" value="SurE-like"/>
    <property type="match status" value="1"/>
</dbReference>
<keyword evidence="5 7" id="KW-0547">Nucleotide-binding</keyword>
<evidence type="ECO:0000313" key="10">
    <source>
        <dbReference type="Proteomes" id="UP001501456"/>
    </source>
</evidence>
<feature type="binding site" evidence="7">
    <location>
        <position position="100"/>
    </location>
    <ligand>
        <name>a divalent metal cation</name>
        <dbReference type="ChEBI" id="CHEBI:60240"/>
    </ligand>
</feature>
<feature type="binding site" evidence="7">
    <location>
        <position position="12"/>
    </location>
    <ligand>
        <name>a divalent metal cation</name>
        <dbReference type="ChEBI" id="CHEBI:60240"/>
    </ligand>
</feature>
<sequence>MAKKPLILVTNDDGITAPGIRALISVAKEIGDVVVVAPDSPQSGMGHAITINSTLHLDHVHIDDDSKNEYSCSGTPADCVKLAINEILDRKPDICISGINHGSNSSINVIYSGTMSAAIEAGIEGIPAIGFSLLDYNYNADFTAAKKVAKTVLKNALKHGIPNDIVLNVNIPNISKKDIKGIKVCRQARANWKEEFDKRQTPHGKDYYWLTGKFVNLDKGKDTDEWALENGYVSVVPVQFDLTAHHSIQQLNTWDFND</sequence>
<keyword evidence="3 7" id="KW-0963">Cytoplasm</keyword>
<evidence type="ECO:0000256" key="6">
    <source>
        <dbReference type="ARBA" id="ARBA00022801"/>
    </source>
</evidence>
<comment type="caution">
    <text evidence="9">The sequence shown here is derived from an EMBL/GenBank/DDBJ whole genome shotgun (WGS) entry which is preliminary data.</text>
</comment>